<reference evidence="3 4" key="1">
    <citation type="submission" date="2018-10" db="EMBL/GenBank/DDBJ databases">
        <title>Bacillus Keqinensis sp. nov., a moderately halophilic bacterium isolated from a saline-alkaline lake.</title>
        <authorList>
            <person name="Wang H."/>
        </authorList>
    </citation>
    <scope>NUCLEOTIDE SEQUENCE [LARGE SCALE GENOMIC DNA]</scope>
    <source>
        <strain evidence="3 4">KQ-3</strain>
    </source>
</reference>
<dbReference type="GO" id="GO:0003677">
    <property type="term" value="F:DNA binding"/>
    <property type="evidence" value="ECO:0007669"/>
    <property type="project" value="UniProtKB-UniRule"/>
</dbReference>
<dbReference type="Proteomes" id="UP000278746">
    <property type="component" value="Unassembled WGS sequence"/>
</dbReference>
<proteinExistence type="predicted"/>
<dbReference type="EMBL" id="RHIB01000004">
    <property type="protein sequence ID" value="RNA66318.1"/>
    <property type="molecule type" value="Genomic_DNA"/>
</dbReference>
<name>A0A3M7TLP4_9BACI</name>
<dbReference type="OrthoDB" id="2871991at2"/>
<feature type="domain" description="SpoVT-AbrB" evidence="2">
    <location>
        <begin position="17"/>
        <end position="62"/>
    </location>
</feature>
<sequence>MGTDSCVQSSQEWIDTNLTCKMNKAYAVTIPKKLREKLGLEPMSPVILVVDNQSILLSTKSIDESLDIQSHINDNGSFYMPKEIRDQLILAPGTTFRIRVGSDPAQFCELLLEKV</sequence>
<evidence type="ECO:0000256" key="1">
    <source>
        <dbReference type="PROSITE-ProRule" id="PRU01076"/>
    </source>
</evidence>
<dbReference type="PROSITE" id="PS51740">
    <property type="entry name" value="SPOVT_ABRB"/>
    <property type="match status" value="1"/>
</dbReference>
<evidence type="ECO:0000313" key="3">
    <source>
        <dbReference type="EMBL" id="RNA66318.1"/>
    </source>
</evidence>
<dbReference type="NCBIfam" id="TIGR01439">
    <property type="entry name" value="lp_hng_hel_AbrB"/>
    <property type="match status" value="1"/>
</dbReference>
<dbReference type="InterPro" id="IPR037914">
    <property type="entry name" value="SpoVT-AbrB_sf"/>
</dbReference>
<dbReference type="SMART" id="SM00966">
    <property type="entry name" value="SpoVT_AbrB"/>
    <property type="match status" value="1"/>
</dbReference>
<comment type="caution">
    <text evidence="3">The sequence shown here is derived from an EMBL/GenBank/DDBJ whole genome shotgun (WGS) entry which is preliminary data.</text>
</comment>
<protein>
    <submittedName>
        <fullName evidence="3">AbrB/MazE/SpoVT family DNA-binding domain-containing protein</fullName>
    </submittedName>
</protein>
<dbReference type="Gene3D" id="2.10.260.10">
    <property type="match status" value="1"/>
</dbReference>
<dbReference type="AlphaFoldDB" id="A0A3M7TLP4"/>
<accession>A0A3M7TLP4</accession>
<evidence type="ECO:0000313" key="4">
    <source>
        <dbReference type="Proteomes" id="UP000278746"/>
    </source>
</evidence>
<dbReference type="Pfam" id="PF04014">
    <property type="entry name" value="MazE_antitoxin"/>
    <property type="match status" value="1"/>
</dbReference>
<dbReference type="SUPFAM" id="SSF89447">
    <property type="entry name" value="AbrB/MazE/MraZ-like"/>
    <property type="match status" value="1"/>
</dbReference>
<keyword evidence="4" id="KW-1185">Reference proteome</keyword>
<keyword evidence="1 3" id="KW-0238">DNA-binding</keyword>
<organism evidence="3 4">
    <name type="scientific">Alteribacter keqinensis</name>
    <dbReference type="NCBI Taxonomy" id="2483800"/>
    <lineage>
        <taxon>Bacteria</taxon>
        <taxon>Bacillati</taxon>
        <taxon>Bacillota</taxon>
        <taxon>Bacilli</taxon>
        <taxon>Bacillales</taxon>
        <taxon>Bacillaceae</taxon>
        <taxon>Alteribacter</taxon>
    </lineage>
</organism>
<evidence type="ECO:0000259" key="2">
    <source>
        <dbReference type="PROSITE" id="PS51740"/>
    </source>
</evidence>
<dbReference type="RefSeq" id="WP_122901796.1">
    <property type="nucleotide sequence ID" value="NZ_RHIB01000004.1"/>
</dbReference>
<gene>
    <name evidence="3" type="ORF">EBO34_19585</name>
</gene>
<dbReference type="InterPro" id="IPR007159">
    <property type="entry name" value="SpoVT-AbrB_dom"/>
</dbReference>